<keyword evidence="1" id="KW-0812">Transmembrane</keyword>
<dbReference type="PANTHER" id="PTHR30336:SF4">
    <property type="entry name" value="ENVELOPE BIOGENESIS FACTOR ELYC"/>
    <property type="match status" value="1"/>
</dbReference>
<dbReference type="PANTHER" id="PTHR30336">
    <property type="entry name" value="INNER MEMBRANE PROTEIN, PROBABLE PERMEASE"/>
    <property type="match status" value="1"/>
</dbReference>
<comment type="caution">
    <text evidence="3">The sequence shown here is derived from an EMBL/GenBank/DDBJ whole genome shotgun (WGS) entry which is preliminary data.</text>
</comment>
<feature type="domain" description="DUF218" evidence="2">
    <location>
        <begin position="75"/>
        <end position="216"/>
    </location>
</feature>
<keyword evidence="1" id="KW-0472">Membrane</keyword>
<protein>
    <submittedName>
        <fullName evidence="3">Uncharacterized SAM-binding protein YcdF (DUF218 family)</fullName>
    </submittedName>
</protein>
<dbReference type="GO" id="GO:0000270">
    <property type="term" value="P:peptidoglycan metabolic process"/>
    <property type="evidence" value="ECO:0007669"/>
    <property type="project" value="TreeGrafter"/>
</dbReference>
<gene>
    <name evidence="3" type="ORF">CLW00_104232</name>
</gene>
<dbReference type="InterPro" id="IPR051599">
    <property type="entry name" value="Cell_Envelope_Assoc"/>
</dbReference>
<dbReference type="OrthoDB" id="9782395at2"/>
<dbReference type="Pfam" id="PF02698">
    <property type="entry name" value="DUF218"/>
    <property type="match status" value="1"/>
</dbReference>
<proteinExistence type="predicted"/>
<sequence>MSTIKKYIKPIIINPDFIISILLFLPLFYFLQNPILIGLIYLLTCVILGPLTFFIINSIENKFDTLDEKGLSNPILVLGGGHTPDLNLPSNQQLTSGALGRVMEGLRVYHMSNSKLFVLSGCSVMPGHPTQAEIQENMLLGIGSIRPNSIIRLDDPTTTEEEAKAFQDIFGDISPILVTKAIHMPRANLTFRNLGITPIPAPCNYIFKENRIAWSKCFIPAFSHAPFLGELLKEVFGIFYLSLRSNPIPKQVLNRV</sequence>
<dbReference type="RefSeq" id="WP_106133300.1">
    <property type="nucleotide sequence ID" value="NZ_PVTR01000004.1"/>
</dbReference>
<keyword evidence="1" id="KW-1133">Transmembrane helix</keyword>
<dbReference type="GO" id="GO:0043164">
    <property type="term" value="P:Gram-negative-bacterium-type cell wall biogenesis"/>
    <property type="evidence" value="ECO:0007669"/>
    <property type="project" value="TreeGrafter"/>
</dbReference>
<keyword evidence="4" id="KW-1185">Reference proteome</keyword>
<dbReference type="GO" id="GO:0005886">
    <property type="term" value="C:plasma membrane"/>
    <property type="evidence" value="ECO:0007669"/>
    <property type="project" value="TreeGrafter"/>
</dbReference>
<evidence type="ECO:0000313" key="4">
    <source>
        <dbReference type="Proteomes" id="UP000238157"/>
    </source>
</evidence>
<dbReference type="AlphaFoldDB" id="A0A2T0WPE8"/>
<dbReference type="InterPro" id="IPR003848">
    <property type="entry name" value="DUF218"/>
</dbReference>
<dbReference type="Proteomes" id="UP000238157">
    <property type="component" value="Unassembled WGS sequence"/>
</dbReference>
<name>A0A2T0WPE8_9BACT</name>
<evidence type="ECO:0000259" key="2">
    <source>
        <dbReference type="Pfam" id="PF02698"/>
    </source>
</evidence>
<feature type="transmembrane region" description="Helical" evidence="1">
    <location>
        <begin position="12"/>
        <end position="29"/>
    </location>
</feature>
<dbReference type="CDD" id="cd06259">
    <property type="entry name" value="YdcF-like"/>
    <property type="match status" value="1"/>
</dbReference>
<dbReference type="EMBL" id="PVTR01000004">
    <property type="protein sequence ID" value="PRY88581.1"/>
    <property type="molecule type" value="Genomic_DNA"/>
</dbReference>
<organism evidence="3 4">
    <name type="scientific">Mongoliibacter ruber</name>
    <dbReference type="NCBI Taxonomy" id="1750599"/>
    <lineage>
        <taxon>Bacteria</taxon>
        <taxon>Pseudomonadati</taxon>
        <taxon>Bacteroidota</taxon>
        <taxon>Cytophagia</taxon>
        <taxon>Cytophagales</taxon>
        <taxon>Cyclobacteriaceae</taxon>
        <taxon>Mongoliibacter</taxon>
    </lineage>
</organism>
<reference evidence="3 4" key="1">
    <citation type="submission" date="2018-03" db="EMBL/GenBank/DDBJ databases">
        <title>Genomic Encyclopedia of Archaeal and Bacterial Type Strains, Phase II (KMG-II): from individual species to whole genera.</title>
        <authorList>
            <person name="Goeker M."/>
        </authorList>
    </citation>
    <scope>NUCLEOTIDE SEQUENCE [LARGE SCALE GENOMIC DNA]</scope>
    <source>
        <strain evidence="3 4">DSM 27929</strain>
    </source>
</reference>
<feature type="transmembrane region" description="Helical" evidence="1">
    <location>
        <begin position="35"/>
        <end position="56"/>
    </location>
</feature>
<accession>A0A2T0WPE8</accession>
<evidence type="ECO:0000313" key="3">
    <source>
        <dbReference type="EMBL" id="PRY88581.1"/>
    </source>
</evidence>
<evidence type="ECO:0000256" key="1">
    <source>
        <dbReference type="SAM" id="Phobius"/>
    </source>
</evidence>